<evidence type="ECO:0000313" key="7">
    <source>
        <dbReference type="Proteomes" id="UP000394068"/>
    </source>
</evidence>
<dbReference type="RefSeq" id="WP_077322434.1">
    <property type="nucleotide sequence ID" value="NZ_CABEHT010000001.1"/>
</dbReference>
<dbReference type="NCBIfam" id="TIGR00281">
    <property type="entry name" value="SMC-Scp complex subunit ScpB"/>
    <property type="match status" value="1"/>
</dbReference>
<proteinExistence type="inferred from homology"/>
<dbReference type="AlphaFoldDB" id="A0A4U9Y0K7"/>
<dbReference type="Proteomes" id="UP000394068">
    <property type="component" value="Unassembled WGS sequence"/>
</dbReference>
<keyword evidence="1 5" id="KW-0963">Cytoplasm</keyword>
<sequence length="183" mass="20407">MTHLSQIEALLFVSGEEGLSLRQLANLIHLSPTALQQQLEKLAEKYEEDADSALCLMETAQTYKLVTKDAYAELLRSFAKAPINQSLSRASLEVLSIIAYKQPITRLEIDDIRGVNSSGALSKLLAFELVKEAGKKEVIGRPNLYATTDYFLDYMGINHLDDLIDVSSLEIEDQEVALFQNND</sequence>
<evidence type="ECO:0000256" key="5">
    <source>
        <dbReference type="HAMAP-Rule" id="MF_01804"/>
    </source>
</evidence>
<evidence type="ECO:0000256" key="3">
    <source>
        <dbReference type="ARBA" id="ARBA00022829"/>
    </source>
</evidence>
<dbReference type="PANTHER" id="PTHR34298:SF2">
    <property type="entry name" value="SEGREGATION AND CONDENSATION PROTEIN B"/>
    <property type="match status" value="1"/>
</dbReference>
<comment type="similarity">
    <text evidence="5">Belongs to the ScpB family.</text>
</comment>
<comment type="subunit">
    <text evidence="5">Homodimer. Homodimerization may be required to stabilize the binding of ScpA to the Smc head domains. Component of a cohesin-like complex composed of ScpA, ScpB and the Smc homodimer, in which ScpA and ScpB bind to the head domain of Smc. The presence of the three proteins is required for the association of the complex with DNA.</text>
</comment>
<dbReference type="GO" id="GO:0051301">
    <property type="term" value="P:cell division"/>
    <property type="evidence" value="ECO:0007669"/>
    <property type="project" value="UniProtKB-KW"/>
</dbReference>
<dbReference type="InterPro" id="IPR005234">
    <property type="entry name" value="ScpB_csome_segregation"/>
</dbReference>
<gene>
    <name evidence="5 6" type="primary">scpB</name>
    <name evidence="6" type="ORF">NCTC5386_01685</name>
</gene>
<reference evidence="6 7" key="1">
    <citation type="submission" date="2019-05" db="EMBL/GenBank/DDBJ databases">
        <authorList>
            <consortium name="Pathogen Informatics"/>
        </authorList>
    </citation>
    <scope>NUCLEOTIDE SEQUENCE [LARGE SCALE GENOMIC DNA]</scope>
    <source>
        <strain evidence="6 7">NCTC5386</strain>
    </source>
</reference>
<comment type="function">
    <text evidence="5">Participates in chromosomal partition during cell division. May act via the formation of a condensin-like complex containing Smc and ScpA that pull DNA away from mid-cell into both cell halves.</text>
</comment>
<dbReference type="SUPFAM" id="SSF46785">
    <property type="entry name" value="Winged helix' DNA-binding domain"/>
    <property type="match status" value="2"/>
</dbReference>
<dbReference type="GO" id="GO:0006260">
    <property type="term" value="P:DNA replication"/>
    <property type="evidence" value="ECO:0007669"/>
    <property type="project" value="UniProtKB-UniRule"/>
</dbReference>
<protein>
    <recommendedName>
        <fullName evidence="5">Segregation and condensation protein B</fullName>
    </recommendedName>
</protein>
<evidence type="ECO:0000256" key="2">
    <source>
        <dbReference type="ARBA" id="ARBA00022618"/>
    </source>
</evidence>
<keyword evidence="2 5" id="KW-0132">Cell division</keyword>
<accession>A0A4U9Y0K7</accession>
<dbReference type="Pfam" id="PF04079">
    <property type="entry name" value="SMC_ScpB"/>
    <property type="match status" value="1"/>
</dbReference>
<evidence type="ECO:0000256" key="1">
    <source>
        <dbReference type="ARBA" id="ARBA00022490"/>
    </source>
</evidence>
<dbReference type="PIRSF" id="PIRSF019345">
    <property type="entry name" value="ScpB"/>
    <property type="match status" value="1"/>
</dbReference>
<evidence type="ECO:0000313" key="6">
    <source>
        <dbReference type="EMBL" id="VTS19146.1"/>
    </source>
</evidence>
<comment type="subcellular location">
    <subcellularLocation>
        <location evidence="5">Cytoplasm</location>
    </subcellularLocation>
    <text evidence="5">Associated with two foci at the outer edges of the nucleoid region in young cells, and at four foci within both cell halves in older cells.</text>
</comment>
<dbReference type="InterPro" id="IPR036388">
    <property type="entry name" value="WH-like_DNA-bd_sf"/>
</dbReference>
<name>A0A4U9Y0K7_9STRE</name>
<dbReference type="GO" id="GO:0005737">
    <property type="term" value="C:cytoplasm"/>
    <property type="evidence" value="ECO:0007669"/>
    <property type="project" value="UniProtKB-SubCell"/>
</dbReference>
<keyword evidence="3 5" id="KW-0159">Chromosome partition</keyword>
<organism evidence="6 7">
    <name type="scientific">Streptococcus pseudoporcinus</name>
    <dbReference type="NCBI Taxonomy" id="361101"/>
    <lineage>
        <taxon>Bacteria</taxon>
        <taxon>Bacillati</taxon>
        <taxon>Bacillota</taxon>
        <taxon>Bacilli</taxon>
        <taxon>Lactobacillales</taxon>
        <taxon>Streptococcaceae</taxon>
        <taxon>Streptococcus</taxon>
    </lineage>
</organism>
<dbReference type="EMBL" id="CABEHT010000001">
    <property type="protein sequence ID" value="VTS19146.1"/>
    <property type="molecule type" value="Genomic_DNA"/>
</dbReference>
<dbReference type="HAMAP" id="MF_01804">
    <property type="entry name" value="ScpB"/>
    <property type="match status" value="1"/>
</dbReference>
<dbReference type="GO" id="GO:0051304">
    <property type="term" value="P:chromosome separation"/>
    <property type="evidence" value="ECO:0007669"/>
    <property type="project" value="InterPro"/>
</dbReference>
<dbReference type="PANTHER" id="PTHR34298">
    <property type="entry name" value="SEGREGATION AND CONDENSATION PROTEIN B"/>
    <property type="match status" value="1"/>
</dbReference>
<dbReference type="Gene3D" id="1.10.10.10">
    <property type="entry name" value="Winged helix-like DNA-binding domain superfamily/Winged helix DNA-binding domain"/>
    <property type="match status" value="2"/>
</dbReference>
<keyword evidence="4 5" id="KW-0131">Cell cycle</keyword>
<dbReference type="InterPro" id="IPR036390">
    <property type="entry name" value="WH_DNA-bd_sf"/>
</dbReference>
<evidence type="ECO:0000256" key="4">
    <source>
        <dbReference type="ARBA" id="ARBA00023306"/>
    </source>
</evidence>